<evidence type="ECO:0000256" key="3">
    <source>
        <dbReference type="ARBA" id="ARBA00022552"/>
    </source>
</evidence>
<feature type="binding site" evidence="9">
    <location>
        <position position="43"/>
    </location>
    <ligand>
        <name>Mg(2+)</name>
        <dbReference type="ChEBI" id="CHEBI:18420"/>
    </ligand>
</feature>
<comment type="function">
    <text evidence="9">Digests double-stranded RNA. Involved in the processing of primary rRNA transcript to yield the immediate precursors to the large and small rRNAs (23S and 16S). Processes some mRNAs, and tRNAs when they are encoded in the rRNA operon. Processes pre-crRNA and tracrRNA of type II CRISPR loci if present in the organism.</text>
</comment>
<name>A0A532VAM0_UNCT6</name>
<keyword evidence="3 9" id="KW-0698">rRNA processing</keyword>
<dbReference type="GO" id="GO:0006397">
    <property type="term" value="P:mRNA processing"/>
    <property type="evidence" value="ECO:0007669"/>
    <property type="project" value="UniProtKB-UniRule"/>
</dbReference>
<dbReference type="Gene3D" id="3.30.160.20">
    <property type="match status" value="1"/>
</dbReference>
<dbReference type="PANTHER" id="PTHR11207:SF0">
    <property type="entry name" value="RIBONUCLEASE 3"/>
    <property type="match status" value="1"/>
</dbReference>
<evidence type="ECO:0000256" key="2">
    <source>
        <dbReference type="ARBA" id="ARBA00010183"/>
    </source>
</evidence>
<dbReference type="HAMAP" id="MF_00104">
    <property type="entry name" value="RNase_III"/>
    <property type="match status" value="1"/>
</dbReference>
<dbReference type="InterPro" id="IPR000999">
    <property type="entry name" value="RNase_III_dom"/>
</dbReference>
<evidence type="ECO:0000313" key="12">
    <source>
        <dbReference type="EMBL" id="TKJ44218.1"/>
    </source>
</evidence>
<dbReference type="Pfam" id="PF14622">
    <property type="entry name" value="Ribonucleas_3_3"/>
    <property type="match status" value="1"/>
</dbReference>
<evidence type="ECO:0000256" key="1">
    <source>
        <dbReference type="ARBA" id="ARBA00000109"/>
    </source>
</evidence>
<dbReference type="EMBL" id="NJBO01000001">
    <property type="protein sequence ID" value="TKJ44218.1"/>
    <property type="molecule type" value="Genomic_DNA"/>
</dbReference>
<dbReference type="PROSITE" id="PS50137">
    <property type="entry name" value="DS_RBD"/>
    <property type="match status" value="1"/>
</dbReference>
<dbReference type="NCBIfam" id="TIGR02191">
    <property type="entry name" value="RNaseIII"/>
    <property type="match status" value="1"/>
</dbReference>
<dbReference type="InterPro" id="IPR011907">
    <property type="entry name" value="RNase_III"/>
</dbReference>
<dbReference type="GO" id="GO:0005737">
    <property type="term" value="C:cytoplasm"/>
    <property type="evidence" value="ECO:0007669"/>
    <property type="project" value="UniProtKB-SubCell"/>
</dbReference>
<keyword evidence="8 9" id="KW-0694">RNA-binding</keyword>
<feature type="active site" evidence="9">
    <location>
        <position position="47"/>
    </location>
</feature>
<evidence type="ECO:0000256" key="9">
    <source>
        <dbReference type="HAMAP-Rule" id="MF_00104"/>
    </source>
</evidence>
<evidence type="ECO:0000256" key="8">
    <source>
        <dbReference type="ARBA" id="ARBA00022884"/>
    </source>
</evidence>
<dbReference type="AlphaFoldDB" id="A0A532VAM0"/>
<dbReference type="Pfam" id="PF00035">
    <property type="entry name" value="dsrm"/>
    <property type="match status" value="1"/>
</dbReference>
<protein>
    <recommendedName>
        <fullName evidence="9">Ribonuclease 3</fullName>
        <ecNumber evidence="9">3.1.26.3</ecNumber>
    </recommendedName>
    <alternativeName>
        <fullName evidence="9">Ribonuclease III</fullName>
        <shortName evidence="9">RNase III</shortName>
    </alternativeName>
</protein>
<dbReference type="GO" id="GO:0008033">
    <property type="term" value="P:tRNA processing"/>
    <property type="evidence" value="ECO:0007669"/>
    <property type="project" value="UniProtKB-KW"/>
</dbReference>
<accession>A0A532VAM0</accession>
<dbReference type="InterPro" id="IPR036389">
    <property type="entry name" value="RNase_III_sf"/>
</dbReference>
<sequence>MRELQKKLKISFRRKDLLERALTHPSYAHEQTGDRRMSYERLEFLGDAVYEMLLREYFYEALDQADEGMLSKLKNRYSSGAFMAELARKLGLDRALRLGHSEESEGRAKTSILASTFEALMGALYLDRGLRRCRRWFRIHVAPQIDLSKIPFDAKSRLNIRLSGQSFEYRILAKEGEDHRPCFRVGLYVEGELVASGEAGSKKQAEVRAAEAYLEALKEKS</sequence>
<keyword evidence="6 9" id="KW-0255">Endonuclease</keyword>
<dbReference type="GO" id="GO:0046872">
    <property type="term" value="F:metal ion binding"/>
    <property type="evidence" value="ECO:0007669"/>
    <property type="project" value="UniProtKB-KW"/>
</dbReference>
<dbReference type="GO" id="GO:0010468">
    <property type="term" value="P:regulation of gene expression"/>
    <property type="evidence" value="ECO:0007669"/>
    <property type="project" value="TreeGrafter"/>
</dbReference>
<dbReference type="SMART" id="SM00358">
    <property type="entry name" value="DSRM"/>
    <property type="match status" value="1"/>
</dbReference>
<comment type="subunit">
    <text evidence="9">Homodimer.</text>
</comment>
<feature type="binding site" evidence="9">
    <location>
        <position position="118"/>
    </location>
    <ligand>
        <name>Mg(2+)</name>
        <dbReference type="ChEBI" id="CHEBI:18420"/>
    </ligand>
</feature>
<dbReference type="SMART" id="SM00535">
    <property type="entry name" value="RIBOc"/>
    <property type="match status" value="1"/>
</dbReference>
<dbReference type="CDD" id="cd00593">
    <property type="entry name" value="RIBOc"/>
    <property type="match status" value="1"/>
</dbReference>
<dbReference type="EC" id="3.1.26.3" evidence="9"/>
<dbReference type="PROSITE" id="PS50142">
    <property type="entry name" value="RNASE_3_2"/>
    <property type="match status" value="1"/>
</dbReference>
<keyword evidence="5 9" id="KW-0540">Nuclease</keyword>
<keyword evidence="9" id="KW-0479">Metal-binding</keyword>
<dbReference type="SUPFAM" id="SSF69065">
    <property type="entry name" value="RNase III domain-like"/>
    <property type="match status" value="1"/>
</dbReference>
<evidence type="ECO:0000256" key="6">
    <source>
        <dbReference type="ARBA" id="ARBA00022759"/>
    </source>
</evidence>
<evidence type="ECO:0000313" key="13">
    <source>
        <dbReference type="Proteomes" id="UP000317778"/>
    </source>
</evidence>
<dbReference type="GO" id="GO:0004525">
    <property type="term" value="F:ribonuclease III activity"/>
    <property type="evidence" value="ECO:0007669"/>
    <property type="project" value="UniProtKB-UniRule"/>
</dbReference>
<evidence type="ECO:0000259" key="10">
    <source>
        <dbReference type="PROSITE" id="PS50137"/>
    </source>
</evidence>
<feature type="active site" evidence="9">
    <location>
        <position position="118"/>
    </location>
</feature>
<comment type="catalytic activity">
    <reaction evidence="1 9">
        <text>Endonucleolytic cleavage to 5'-phosphomonoester.</text>
        <dbReference type="EC" id="3.1.26.3"/>
    </reaction>
</comment>
<gene>
    <name evidence="9 12" type="primary">rnc</name>
    <name evidence="12" type="ORF">CEE36_00295</name>
</gene>
<dbReference type="GO" id="GO:0003725">
    <property type="term" value="F:double-stranded RNA binding"/>
    <property type="evidence" value="ECO:0007669"/>
    <property type="project" value="TreeGrafter"/>
</dbReference>
<dbReference type="PROSITE" id="PS00517">
    <property type="entry name" value="RNASE_3_1"/>
    <property type="match status" value="1"/>
</dbReference>
<dbReference type="FunFam" id="1.10.1520.10:FF:000001">
    <property type="entry name" value="Ribonuclease 3"/>
    <property type="match status" value="1"/>
</dbReference>
<feature type="domain" description="RNase III" evidence="11">
    <location>
        <begin position="1"/>
        <end position="129"/>
    </location>
</feature>
<dbReference type="PANTHER" id="PTHR11207">
    <property type="entry name" value="RIBONUCLEASE III"/>
    <property type="match status" value="1"/>
</dbReference>
<proteinExistence type="inferred from homology"/>
<evidence type="ECO:0000259" key="11">
    <source>
        <dbReference type="PROSITE" id="PS50142"/>
    </source>
</evidence>
<keyword evidence="9" id="KW-0819">tRNA processing</keyword>
<comment type="cofactor">
    <cofactor evidence="9">
        <name>Mg(2+)</name>
        <dbReference type="ChEBI" id="CHEBI:18420"/>
    </cofactor>
</comment>
<dbReference type="InterPro" id="IPR014720">
    <property type="entry name" value="dsRBD_dom"/>
</dbReference>
<feature type="domain" description="DRBM" evidence="10">
    <location>
        <begin position="153"/>
        <end position="219"/>
    </location>
</feature>
<keyword evidence="4 9" id="KW-0507">mRNA processing</keyword>
<keyword evidence="9" id="KW-0699">rRNA-binding</keyword>
<keyword evidence="9" id="KW-0460">Magnesium</keyword>
<dbReference type="Proteomes" id="UP000317778">
    <property type="component" value="Unassembled WGS sequence"/>
</dbReference>
<dbReference type="CDD" id="cd10845">
    <property type="entry name" value="DSRM_RNAse_III_family"/>
    <property type="match status" value="1"/>
</dbReference>
<organism evidence="12 13">
    <name type="scientific">candidate division TA06 bacterium B3_TA06</name>
    <dbReference type="NCBI Taxonomy" id="2012487"/>
    <lineage>
        <taxon>Bacteria</taxon>
        <taxon>Bacteria division TA06</taxon>
    </lineage>
</organism>
<evidence type="ECO:0000256" key="7">
    <source>
        <dbReference type="ARBA" id="ARBA00022801"/>
    </source>
</evidence>
<dbReference type="Gene3D" id="1.10.1520.10">
    <property type="entry name" value="Ribonuclease III domain"/>
    <property type="match status" value="1"/>
</dbReference>
<dbReference type="GO" id="GO:0019843">
    <property type="term" value="F:rRNA binding"/>
    <property type="evidence" value="ECO:0007669"/>
    <property type="project" value="UniProtKB-KW"/>
</dbReference>
<evidence type="ECO:0000256" key="5">
    <source>
        <dbReference type="ARBA" id="ARBA00022722"/>
    </source>
</evidence>
<keyword evidence="7 9" id="KW-0378">Hydrolase</keyword>
<comment type="caution">
    <text evidence="12">The sequence shown here is derived from an EMBL/GenBank/DDBJ whole genome shotgun (WGS) entry which is preliminary data.</text>
</comment>
<keyword evidence="9" id="KW-0963">Cytoplasm</keyword>
<dbReference type="GO" id="GO:0006364">
    <property type="term" value="P:rRNA processing"/>
    <property type="evidence" value="ECO:0007669"/>
    <property type="project" value="UniProtKB-UniRule"/>
</dbReference>
<comment type="subcellular location">
    <subcellularLocation>
        <location evidence="9">Cytoplasm</location>
    </subcellularLocation>
</comment>
<feature type="binding site" evidence="9">
    <location>
        <position position="115"/>
    </location>
    <ligand>
        <name>Mg(2+)</name>
        <dbReference type="ChEBI" id="CHEBI:18420"/>
    </ligand>
</feature>
<comment type="similarity">
    <text evidence="2">Belongs to the ribonuclease III family.</text>
</comment>
<evidence type="ECO:0000256" key="4">
    <source>
        <dbReference type="ARBA" id="ARBA00022664"/>
    </source>
</evidence>
<reference evidence="12 13" key="1">
    <citation type="submission" date="2017-06" db="EMBL/GenBank/DDBJ databases">
        <title>Novel microbial phyla capable of carbon fixation and sulfur reduction in deep-sea sediments.</title>
        <authorList>
            <person name="Huang J."/>
            <person name="Baker B."/>
            <person name="Wang Y."/>
        </authorList>
    </citation>
    <scope>NUCLEOTIDE SEQUENCE [LARGE SCALE GENOMIC DNA]</scope>
    <source>
        <strain evidence="12">B3_TA06</strain>
    </source>
</reference>
<dbReference type="SUPFAM" id="SSF54768">
    <property type="entry name" value="dsRNA-binding domain-like"/>
    <property type="match status" value="1"/>
</dbReference>